<dbReference type="GO" id="GO:0005829">
    <property type="term" value="C:cytosol"/>
    <property type="evidence" value="ECO:0007669"/>
    <property type="project" value="TreeGrafter"/>
</dbReference>
<dbReference type="Pfam" id="PF18317">
    <property type="entry name" value="SDH_C"/>
    <property type="match status" value="1"/>
</dbReference>
<dbReference type="PANTHER" id="PTHR21089:SF1">
    <property type="entry name" value="BIFUNCTIONAL 3-DEHYDROQUINATE DEHYDRATASE_SHIKIMATE DEHYDROGENASE, CHLOROPLASTIC"/>
    <property type="match status" value="1"/>
</dbReference>
<accession>A0A0P6Y241</accession>
<dbReference type="GO" id="GO:0008652">
    <property type="term" value="P:amino acid biosynthetic process"/>
    <property type="evidence" value="ECO:0007669"/>
    <property type="project" value="UniProtKB-KW"/>
</dbReference>
<dbReference type="UniPathway" id="UPA00053">
    <property type="reaction ID" value="UER00087"/>
</dbReference>
<feature type="binding site" evidence="7">
    <location>
        <begin position="21"/>
        <end position="23"/>
    </location>
    <ligand>
        <name>shikimate</name>
        <dbReference type="ChEBI" id="CHEBI:36208"/>
    </ligand>
</feature>
<keyword evidence="5 7" id="KW-0560">Oxidoreductase</keyword>
<dbReference type="NCBIfam" id="TIGR00507">
    <property type="entry name" value="aroE"/>
    <property type="match status" value="1"/>
</dbReference>
<feature type="binding site" evidence="7">
    <location>
        <position position="237"/>
    </location>
    <ligand>
        <name>shikimate</name>
        <dbReference type="ChEBI" id="CHEBI:36208"/>
    </ligand>
</feature>
<evidence type="ECO:0000256" key="4">
    <source>
        <dbReference type="ARBA" id="ARBA00022857"/>
    </source>
</evidence>
<dbReference type="GO" id="GO:0019632">
    <property type="term" value="P:shikimate metabolic process"/>
    <property type="evidence" value="ECO:0007669"/>
    <property type="project" value="InterPro"/>
</dbReference>
<dbReference type="OrthoDB" id="9792692at2"/>
<comment type="function">
    <text evidence="7">Involved in the biosynthesis of the chorismate, which leads to the biosynthesis of aromatic amino acids. Catalyzes the reversible NADPH linked reduction of 3-dehydroshikimate (DHSA) to yield shikimate (SA).</text>
</comment>
<reference evidence="10 11" key="1">
    <citation type="submission" date="2015-07" db="EMBL/GenBank/DDBJ databases">
        <title>Whole genome sequence of Thermanaerothrix daxensis DSM 23592.</title>
        <authorList>
            <person name="Hemp J."/>
            <person name="Ward L.M."/>
            <person name="Pace L.A."/>
            <person name="Fischer W.W."/>
        </authorList>
    </citation>
    <scope>NUCLEOTIDE SEQUENCE [LARGE SCALE GENOMIC DNA]</scope>
    <source>
        <strain evidence="10 11">GNS-1</strain>
    </source>
</reference>
<dbReference type="GO" id="GO:0004764">
    <property type="term" value="F:shikimate 3-dehydrogenase (NADP+) activity"/>
    <property type="evidence" value="ECO:0007669"/>
    <property type="project" value="UniProtKB-UniRule"/>
</dbReference>
<keyword evidence="4 7" id="KW-0521">NADP</keyword>
<comment type="pathway">
    <text evidence="1 7">Metabolic intermediate biosynthesis; chorismate biosynthesis; chorismate from D-erythrose 4-phosphate and phosphoenolpyruvate: step 4/7.</text>
</comment>
<feature type="active site" description="Proton acceptor" evidence="7">
    <location>
        <position position="72"/>
    </location>
</feature>
<dbReference type="InterPro" id="IPR041121">
    <property type="entry name" value="SDH_C"/>
</dbReference>
<feature type="binding site" evidence="7">
    <location>
        <position position="113"/>
    </location>
    <ligand>
        <name>shikimate</name>
        <dbReference type="ChEBI" id="CHEBI:36208"/>
    </ligand>
</feature>
<dbReference type="PATRIC" id="fig|869279.4.peg.2186"/>
<feature type="binding site" evidence="7">
    <location>
        <position position="68"/>
    </location>
    <ligand>
        <name>shikimate</name>
        <dbReference type="ChEBI" id="CHEBI:36208"/>
    </ligand>
</feature>
<dbReference type="STRING" id="869279.SE15_07265"/>
<feature type="domain" description="Shikimate dehydrogenase substrate binding N-terminal" evidence="8">
    <location>
        <begin position="13"/>
        <end position="95"/>
    </location>
</feature>
<dbReference type="InterPro" id="IPR013708">
    <property type="entry name" value="Shikimate_DH-bd_N"/>
</dbReference>
<evidence type="ECO:0000259" key="9">
    <source>
        <dbReference type="Pfam" id="PF18317"/>
    </source>
</evidence>
<comment type="subunit">
    <text evidence="7">Homodimer.</text>
</comment>
<evidence type="ECO:0000256" key="3">
    <source>
        <dbReference type="ARBA" id="ARBA00022605"/>
    </source>
</evidence>
<name>A0A0P6Y241_9CHLR</name>
<keyword evidence="6 7" id="KW-0057">Aromatic amino acid biosynthesis</keyword>
<dbReference type="Gene3D" id="3.40.50.10860">
    <property type="entry name" value="Leucine Dehydrogenase, chain A, domain 1"/>
    <property type="match status" value="1"/>
</dbReference>
<evidence type="ECO:0000259" key="8">
    <source>
        <dbReference type="Pfam" id="PF08501"/>
    </source>
</evidence>
<dbReference type="Gene3D" id="3.40.50.720">
    <property type="entry name" value="NAD(P)-binding Rossmann-like Domain"/>
    <property type="match status" value="1"/>
</dbReference>
<proteinExistence type="inferred from homology"/>
<feature type="binding site" evidence="7">
    <location>
        <position position="235"/>
    </location>
    <ligand>
        <name>NADP(+)</name>
        <dbReference type="ChEBI" id="CHEBI:58349"/>
    </ligand>
</feature>
<dbReference type="NCBIfam" id="NF001314">
    <property type="entry name" value="PRK00258.2-2"/>
    <property type="match status" value="1"/>
</dbReference>
<comment type="similarity">
    <text evidence="7">Belongs to the shikimate dehydrogenase family.</text>
</comment>
<evidence type="ECO:0000256" key="6">
    <source>
        <dbReference type="ARBA" id="ARBA00023141"/>
    </source>
</evidence>
<sequence>MPQIDSQTQKVGLIGWPLEHSLSPLMHNAAFDHLGLNWVYLALPFPPHHLEDALRGLRSLGFKGFNITAPYKQAILPFVDDMSPLAQILGAINTVIIRETADGSRVFYGDNTDVEGFLYAVQPLLQRVAHDHALILGAGGAARAVAYALCKVGFKTLTFMARNLARAHLLEEEAQKWGFSTSFKSVPPSAASLCALAEQISLLVNATPVGTWPTIHASPLPDDFVIPPHCLVVDLVYNPSKTRLLLQAEKAGALAINGLGMLVQQGVLSFRAWTGLDAPIEVMVQACLNAIHHVEE</sequence>
<dbReference type="SUPFAM" id="SSF51735">
    <property type="entry name" value="NAD(P)-binding Rossmann-fold domains"/>
    <property type="match status" value="1"/>
</dbReference>
<comment type="catalytic activity">
    <reaction evidence="7">
        <text>shikimate + NADP(+) = 3-dehydroshikimate + NADPH + H(+)</text>
        <dbReference type="Rhea" id="RHEA:17737"/>
        <dbReference type="ChEBI" id="CHEBI:15378"/>
        <dbReference type="ChEBI" id="CHEBI:16630"/>
        <dbReference type="ChEBI" id="CHEBI:36208"/>
        <dbReference type="ChEBI" id="CHEBI:57783"/>
        <dbReference type="ChEBI" id="CHEBI:58349"/>
        <dbReference type="EC" id="1.1.1.25"/>
    </reaction>
</comment>
<evidence type="ECO:0000256" key="7">
    <source>
        <dbReference type="HAMAP-Rule" id="MF_00222"/>
    </source>
</evidence>
<dbReference type="Proteomes" id="UP000050544">
    <property type="component" value="Unassembled WGS sequence"/>
</dbReference>
<dbReference type="EC" id="1.1.1.25" evidence="2 7"/>
<keyword evidence="3 7" id="KW-0028">Amino-acid biosynthesis</keyword>
<comment type="caution">
    <text evidence="7">Lacks conserved residue(s) required for the propagation of feature annotation.</text>
</comment>
<dbReference type="HAMAP" id="MF_00222">
    <property type="entry name" value="Shikimate_DH_AroE"/>
    <property type="match status" value="1"/>
</dbReference>
<dbReference type="InterPro" id="IPR011342">
    <property type="entry name" value="Shikimate_DH"/>
</dbReference>
<dbReference type="PANTHER" id="PTHR21089">
    <property type="entry name" value="SHIKIMATE DEHYDROGENASE"/>
    <property type="match status" value="1"/>
</dbReference>
<dbReference type="RefSeq" id="WP_054521455.1">
    <property type="nucleotide sequence ID" value="NZ_LGKO01000004.1"/>
</dbReference>
<evidence type="ECO:0000256" key="1">
    <source>
        <dbReference type="ARBA" id="ARBA00004871"/>
    </source>
</evidence>
<dbReference type="SUPFAM" id="SSF53223">
    <property type="entry name" value="Aminoacid dehydrogenase-like, N-terminal domain"/>
    <property type="match status" value="1"/>
</dbReference>
<dbReference type="InterPro" id="IPR046346">
    <property type="entry name" value="Aminoacid_DH-like_N_sf"/>
</dbReference>
<evidence type="ECO:0000256" key="5">
    <source>
        <dbReference type="ARBA" id="ARBA00023002"/>
    </source>
</evidence>
<dbReference type="CDD" id="cd01065">
    <property type="entry name" value="NAD_bind_Shikimate_DH"/>
    <property type="match status" value="1"/>
</dbReference>
<dbReference type="InterPro" id="IPR022893">
    <property type="entry name" value="Shikimate_DH_fam"/>
</dbReference>
<dbReference type="GO" id="GO:0009423">
    <property type="term" value="P:chorismate biosynthetic process"/>
    <property type="evidence" value="ECO:0007669"/>
    <property type="project" value="UniProtKB-UniRule"/>
</dbReference>
<evidence type="ECO:0000313" key="10">
    <source>
        <dbReference type="EMBL" id="KPL83078.1"/>
    </source>
</evidence>
<feature type="domain" description="SDH C-terminal" evidence="9">
    <location>
        <begin position="258"/>
        <end position="287"/>
    </location>
</feature>
<dbReference type="GO" id="GO:0050661">
    <property type="term" value="F:NADP binding"/>
    <property type="evidence" value="ECO:0007669"/>
    <property type="project" value="InterPro"/>
</dbReference>
<feature type="binding site" evidence="7">
    <location>
        <begin position="137"/>
        <end position="141"/>
    </location>
    <ligand>
        <name>NADP(+)</name>
        <dbReference type="ChEBI" id="CHEBI:58349"/>
    </ligand>
</feature>
<feature type="binding site" evidence="7">
    <location>
        <position position="265"/>
    </location>
    <ligand>
        <name>shikimate</name>
        <dbReference type="ChEBI" id="CHEBI:36208"/>
    </ligand>
</feature>
<organism evidence="10 11">
    <name type="scientific">Thermanaerothrix daxensis</name>
    <dbReference type="NCBI Taxonomy" id="869279"/>
    <lineage>
        <taxon>Bacteria</taxon>
        <taxon>Bacillati</taxon>
        <taxon>Chloroflexota</taxon>
        <taxon>Anaerolineae</taxon>
        <taxon>Anaerolineales</taxon>
        <taxon>Anaerolineaceae</taxon>
        <taxon>Thermanaerothrix</taxon>
    </lineage>
</organism>
<dbReference type="EMBL" id="LGKO01000004">
    <property type="protein sequence ID" value="KPL83078.1"/>
    <property type="molecule type" value="Genomic_DNA"/>
</dbReference>
<dbReference type="Pfam" id="PF08501">
    <property type="entry name" value="Shikimate_dh_N"/>
    <property type="match status" value="1"/>
</dbReference>
<dbReference type="InterPro" id="IPR036291">
    <property type="entry name" value="NAD(P)-bd_dom_sf"/>
</dbReference>
<dbReference type="AlphaFoldDB" id="A0A0P6Y241"/>
<evidence type="ECO:0000313" key="11">
    <source>
        <dbReference type="Proteomes" id="UP000050544"/>
    </source>
</evidence>
<feature type="binding site" evidence="7">
    <location>
        <position position="93"/>
    </location>
    <ligand>
        <name>shikimate</name>
        <dbReference type="ChEBI" id="CHEBI:36208"/>
    </ligand>
</feature>
<feature type="binding site" evidence="7">
    <location>
        <position position="258"/>
    </location>
    <ligand>
        <name>NADP(+)</name>
        <dbReference type="ChEBI" id="CHEBI:58349"/>
    </ligand>
</feature>
<evidence type="ECO:0000256" key="2">
    <source>
        <dbReference type="ARBA" id="ARBA00012962"/>
    </source>
</evidence>
<keyword evidence="11" id="KW-1185">Reference proteome</keyword>
<dbReference type="GO" id="GO:0009073">
    <property type="term" value="P:aromatic amino acid family biosynthetic process"/>
    <property type="evidence" value="ECO:0007669"/>
    <property type="project" value="UniProtKB-KW"/>
</dbReference>
<gene>
    <name evidence="7" type="primary">aroE</name>
    <name evidence="10" type="ORF">SE15_07265</name>
</gene>
<protein>
    <recommendedName>
        <fullName evidence="2 7">Shikimate dehydrogenase (NADP(+))</fullName>
        <shortName evidence="7">SDH</shortName>
        <ecNumber evidence="2 7">1.1.1.25</ecNumber>
    </recommendedName>
</protein>
<comment type="caution">
    <text evidence="10">The sequence shown here is derived from an EMBL/GenBank/DDBJ whole genome shotgun (WGS) entry which is preliminary data.</text>
</comment>